<evidence type="ECO:0000313" key="1">
    <source>
        <dbReference type="EMBL" id="BAR98273.1"/>
    </source>
</evidence>
<accession>A0A182CZ94</accession>
<reference evidence="1" key="1">
    <citation type="journal article" date="2015" name="Genome Announc.">
        <title>Complete Genome Sequence of the Bacteriochlorophyll b-Producing Photosynthetic Bacterium Blastochloris viridis.</title>
        <authorList>
            <person name="Tsukatani Y."/>
            <person name="Hirose Y."/>
            <person name="Harada J."/>
            <person name="Misawa N."/>
            <person name="Mori K."/>
            <person name="Inoue K."/>
            <person name="Tamiaki H."/>
        </authorList>
    </citation>
    <scope>NUCLEOTIDE SEQUENCE [LARGE SCALE GENOMIC DNA]</scope>
    <source>
        <strain evidence="1">DSM 133</strain>
    </source>
</reference>
<sequence length="41" mass="4274">MRAGGASRPEPAATVLVTGACFDSPWLRWLISAALESNSLA</sequence>
<organism evidence="1">
    <name type="scientific">Blastochloris viridis</name>
    <name type="common">Rhodopseudomonas viridis</name>
    <dbReference type="NCBI Taxonomy" id="1079"/>
    <lineage>
        <taxon>Bacteria</taxon>
        <taxon>Pseudomonadati</taxon>
        <taxon>Pseudomonadota</taxon>
        <taxon>Alphaproteobacteria</taxon>
        <taxon>Hyphomicrobiales</taxon>
        <taxon>Blastochloridaceae</taxon>
        <taxon>Blastochloris</taxon>
    </lineage>
</organism>
<gene>
    <name evidence="1" type="ORF">BV133_680</name>
</gene>
<protein>
    <submittedName>
        <fullName evidence="1">Uncharacterized protein</fullName>
    </submittedName>
</protein>
<dbReference type="AlphaFoldDB" id="A0A182CZ94"/>
<dbReference type="EMBL" id="AP014854">
    <property type="protein sequence ID" value="BAR98273.1"/>
    <property type="molecule type" value="Genomic_DNA"/>
</dbReference>
<proteinExistence type="predicted"/>
<name>A0A182CZ94_BLAVI</name>
<dbReference type="PROSITE" id="PS51257">
    <property type="entry name" value="PROKAR_LIPOPROTEIN"/>
    <property type="match status" value="1"/>
</dbReference>